<dbReference type="PROSITE" id="PS50894">
    <property type="entry name" value="HPT"/>
    <property type="match status" value="1"/>
</dbReference>
<sequence>MSHGEKSVSRSRRGGITAVGTVTLDEQGRVLSFDAVSERIFGFSADEVQGNNVSRLMPEPYHSEHDRYLARYLSEGNPRIIGKGREVVGLRKDGTVFPMWLAVSEVKLGQLRVFVGSVVDLSGQRHVEEDLASSQEMTRAILDTAANPIITIDASGLVSTFNPAAERLFGYARDDVLGRNVSLLMPEPYRSEHDGYLARFLGGGEPRIIGKGREVQGRRKDGSTFPMHLSVGAMQVGGKPLFVGIIADISKLKEAEGKLAVSLEMTRAILDTAANPIITIDARGIIGTINPAAQRLFGYAADDMAGRNVRMLMPEPYRSEHDGYLERFLREGNPRVIGKGREVEGLRKDGSTFPMHLSVGAMQVGGEPMFVGIIADISERKAAEAELTRHRDHLKELVAIATTEVKAIVQTAVSGIVTIDEHGLIHTFNPAAEALFGWSLAEVSGKNVSLLMPAEESGLHQRHLEAFLATGRSTVIGRGREVLARRKDGTQFPAYLSVGHAQISANRHLFVGFISDISSQKRAEAVLQRAKEDAEAGVRVKAAFIANMSHEIRTPMNAIIGFAELVLQERHLSAEVTRYVQTILGSAKSLLGIINDVLDISKLESGKFTLERVGFHLPNTLVAALGTIEHRAAEKGLTMSVDYPASLPVHFVGDPTRLRQVILNLVSNAIKFTEKGGVRLAVAAANRPDMLHFSVSDSGIGMTPEQVEKVFEAFSQADISTTRRFGGTGLGTTITRQIVELMEGEVWVESEPEQGSVFHFTARMPTWSQGEECLPDEGFVTCDEFQSPRTFRVLLAEDIEANAILVTLRLKRQGHEVTWVKNGLEALEKIRHESFDIILMDVMMPEMDGLEATRAIRALESAAGARTPILALTASVMREDNRRCFAAGMDGIEAKPIDFNHLLATMEQHVPEGRGSLHLARDMEGATGVQVDFAPVSRCADVPRALLSWGDAQAYAKALIQFAERNADDAGEMARRLGEENGKERARVVAHALKGVAANLALDRVASLAAHVDAQLKSGDMQQIGAVLHDLANELTQVARGIARLVLPDGGSAWAGDADPSTVARLLAAIRAGLDSLDPDVVEPVIDELARCVGDAALAPLRTRIAAFDFDGARDEVEKLSGGSGEVKE</sequence>
<evidence type="ECO:0000256" key="3">
    <source>
        <dbReference type="ARBA" id="ARBA00022553"/>
    </source>
</evidence>
<dbReference type="Gene3D" id="3.30.565.10">
    <property type="entry name" value="Histidine kinase-like ATPase, C-terminal domain"/>
    <property type="match status" value="1"/>
</dbReference>
<accession>A0A918P292</accession>
<evidence type="ECO:0000313" key="18">
    <source>
        <dbReference type="EMBL" id="GGY14001.1"/>
    </source>
</evidence>
<dbReference type="NCBIfam" id="TIGR00229">
    <property type="entry name" value="sensory_box"/>
    <property type="match status" value="4"/>
</dbReference>
<comment type="catalytic activity">
    <reaction evidence="1">
        <text>ATP + protein L-histidine = ADP + protein N-phospho-L-histidine.</text>
        <dbReference type="EC" id="2.7.13.3"/>
    </reaction>
</comment>
<dbReference type="PROSITE" id="PS50113">
    <property type="entry name" value="PAC"/>
    <property type="match status" value="3"/>
</dbReference>
<dbReference type="SUPFAM" id="SSF55785">
    <property type="entry name" value="PYP-like sensor domain (PAS domain)"/>
    <property type="match status" value="4"/>
</dbReference>
<dbReference type="CDD" id="cd00082">
    <property type="entry name" value="HisKA"/>
    <property type="match status" value="1"/>
</dbReference>
<evidence type="ECO:0000256" key="1">
    <source>
        <dbReference type="ARBA" id="ARBA00000085"/>
    </source>
</evidence>
<keyword evidence="6" id="KW-0418">Kinase</keyword>
<feature type="domain" description="PAS" evidence="15">
    <location>
        <begin position="24"/>
        <end position="76"/>
    </location>
</feature>
<feature type="domain" description="PAS" evidence="15">
    <location>
        <begin position="262"/>
        <end position="332"/>
    </location>
</feature>
<evidence type="ECO:0000256" key="7">
    <source>
        <dbReference type="ARBA" id="ARBA00022840"/>
    </source>
</evidence>
<feature type="domain" description="PAC" evidence="16">
    <location>
        <begin position="211"/>
        <end position="261"/>
    </location>
</feature>
<dbReference type="Pfam" id="PF02518">
    <property type="entry name" value="HATPase_c"/>
    <property type="match status" value="1"/>
</dbReference>
<evidence type="ECO:0000259" key="13">
    <source>
        <dbReference type="PROSITE" id="PS50109"/>
    </source>
</evidence>
<reference evidence="18" key="1">
    <citation type="journal article" date="2014" name="Int. J. Syst. Evol. Microbiol.">
        <title>Complete genome sequence of Corynebacterium casei LMG S-19264T (=DSM 44701T), isolated from a smear-ripened cheese.</title>
        <authorList>
            <consortium name="US DOE Joint Genome Institute (JGI-PGF)"/>
            <person name="Walter F."/>
            <person name="Albersmeier A."/>
            <person name="Kalinowski J."/>
            <person name="Ruckert C."/>
        </authorList>
    </citation>
    <scope>NUCLEOTIDE SEQUENCE</scope>
    <source>
        <strain evidence="18">KCTC 32182</strain>
    </source>
</reference>
<keyword evidence="19" id="KW-1185">Reference proteome</keyword>
<dbReference type="SUPFAM" id="SSF55874">
    <property type="entry name" value="ATPase domain of HSP90 chaperone/DNA topoisomerase II/histidine kinase"/>
    <property type="match status" value="1"/>
</dbReference>
<dbReference type="AlphaFoldDB" id="A0A918P292"/>
<dbReference type="Pfam" id="PF00512">
    <property type="entry name" value="HisKA"/>
    <property type="match status" value="1"/>
</dbReference>
<dbReference type="InterPro" id="IPR036641">
    <property type="entry name" value="HPT_dom_sf"/>
</dbReference>
<evidence type="ECO:0000256" key="12">
    <source>
        <dbReference type="PROSITE-ProRule" id="PRU00169"/>
    </source>
</evidence>
<dbReference type="CDD" id="cd16922">
    <property type="entry name" value="HATPase_EvgS-ArcB-TorS-like"/>
    <property type="match status" value="1"/>
</dbReference>
<dbReference type="PANTHER" id="PTHR45339:SF5">
    <property type="entry name" value="HISTIDINE KINASE"/>
    <property type="match status" value="1"/>
</dbReference>
<dbReference type="Gene3D" id="3.40.50.2300">
    <property type="match status" value="1"/>
</dbReference>
<feature type="modified residue" description="4-aspartylphosphate" evidence="12">
    <location>
        <position position="841"/>
    </location>
</feature>
<comment type="function">
    <text evidence="9">Putative oxygen sensor; modulates the activity of FixJ, a transcriptional activator of nitrogen fixation fixK gene. FixL probably acts as a kinase that phosphorylates FixJ.</text>
</comment>
<keyword evidence="5" id="KW-0547">Nucleotide-binding</keyword>
<evidence type="ECO:0000256" key="11">
    <source>
        <dbReference type="PROSITE-ProRule" id="PRU00110"/>
    </source>
</evidence>
<dbReference type="InterPro" id="IPR001789">
    <property type="entry name" value="Sig_transdc_resp-reg_receiver"/>
</dbReference>
<dbReference type="SMART" id="SM00388">
    <property type="entry name" value="HisKA"/>
    <property type="match status" value="1"/>
</dbReference>
<dbReference type="PROSITE" id="PS50110">
    <property type="entry name" value="RESPONSE_REGULATORY"/>
    <property type="match status" value="1"/>
</dbReference>
<dbReference type="SMART" id="SM00091">
    <property type="entry name" value="PAS"/>
    <property type="match status" value="4"/>
</dbReference>
<dbReference type="SUPFAM" id="SSF47226">
    <property type="entry name" value="Histidine-containing phosphotransfer domain, HPT domain"/>
    <property type="match status" value="1"/>
</dbReference>
<dbReference type="RefSeq" id="WP_189533205.1">
    <property type="nucleotide sequence ID" value="NZ_BMYX01000007.1"/>
</dbReference>
<evidence type="ECO:0000256" key="8">
    <source>
        <dbReference type="ARBA" id="ARBA00023012"/>
    </source>
</evidence>
<dbReference type="PANTHER" id="PTHR45339">
    <property type="entry name" value="HYBRID SIGNAL TRANSDUCTION HISTIDINE KINASE J"/>
    <property type="match status" value="1"/>
</dbReference>
<proteinExistence type="predicted"/>
<dbReference type="InterPro" id="IPR005467">
    <property type="entry name" value="His_kinase_dom"/>
</dbReference>
<evidence type="ECO:0000256" key="9">
    <source>
        <dbReference type="ARBA" id="ARBA00059827"/>
    </source>
</evidence>
<feature type="domain" description="Response regulatory" evidence="14">
    <location>
        <begin position="792"/>
        <end position="910"/>
    </location>
</feature>
<dbReference type="SMART" id="SM00086">
    <property type="entry name" value="PAC"/>
    <property type="match status" value="4"/>
</dbReference>
<dbReference type="FunFam" id="3.30.450.20:FF:000060">
    <property type="entry name" value="Sensor protein FixL"/>
    <property type="match status" value="4"/>
</dbReference>
<dbReference type="CDD" id="cd17546">
    <property type="entry name" value="REC_hyHK_CKI1_RcsC-like"/>
    <property type="match status" value="1"/>
</dbReference>
<dbReference type="SUPFAM" id="SSF47384">
    <property type="entry name" value="Homodimeric domain of signal transducing histidine kinase"/>
    <property type="match status" value="1"/>
</dbReference>
<dbReference type="GO" id="GO:0006355">
    <property type="term" value="P:regulation of DNA-templated transcription"/>
    <property type="evidence" value="ECO:0007669"/>
    <property type="project" value="InterPro"/>
</dbReference>
<dbReference type="CDD" id="cd00130">
    <property type="entry name" value="PAS"/>
    <property type="match status" value="4"/>
</dbReference>
<dbReference type="GO" id="GO:0005524">
    <property type="term" value="F:ATP binding"/>
    <property type="evidence" value="ECO:0007669"/>
    <property type="project" value="UniProtKB-KW"/>
</dbReference>
<dbReference type="InterPro" id="IPR011006">
    <property type="entry name" value="CheY-like_superfamily"/>
</dbReference>
<feature type="domain" description="PAS" evidence="15">
    <location>
        <begin position="134"/>
        <end position="204"/>
    </location>
</feature>
<dbReference type="SUPFAM" id="SSF52172">
    <property type="entry name" value="CheY-like"/>
    <property type="match status" value="1"/>
</dbReference>
<evidence type="ECO:0000256" key="2">
    <source>
        <dbReference type="ARBA" id="ARBA00012438"/>
    </source>
</evidence>
<dbReference type="SMART" id="SM00387">
    <property type="entry name" value="HATPase_c"/>
    <property type="match status" value="1"/>
</dbReference>
<comment type="caution">
    <text evidence="18">The sequence shown here is derived from an EMBL/GenBank/DDBJ whole genome shotgun (WGS) entry which is preliminary data.</text>
</comment>
<organism evidence="18 19">
    <name type="scientific">Paludibacterium paludis</name>
    <dbReference type="NCBI Taxonomy" id="1225769"/>
    <lineage>
        <taxon>Bacteria</taxon>
        <taxon>Pseudomonadati</taxon>
        <taxon>Pseudomonadota</taxon>
        <taxon>Betaproteobacteria</taxon>
        <taxon>Neisseriales</taxon>
        <taxon>Chromobacteriaceae</taxon>
        <taxon>Paludibacterium</taxon>
    </lineage>
</organism>
<dbReference type="Pfam" id="PF00072">
    <property type="entry name" value="Response_reg"/>
    <property type="match status" value="1"/>
</dbReference>
<evidence type="ECO:0000256" key="6">
    <source>
        <dbReference type="ARBA" id="ARBA00022777"/>
    </source>
</evidence>
<dbReference type="InterPro" id="IPR001610">
    <property type="entry name" value="PAC"/>
</dbReference>
<evidence type="ECO:0000256" key="10">
    <source>
        <dbReference type="ARBA" id="ARBA00070616"/>
    </source>
</evidence>
<dbReference type="InterPro" id="IPR036890">
    <property type="entry name" value="HATPase_C_sf"/>
</dbReference>
<dbReference type="InterPro" id="IPR008207">
    <property type="entry name" value="Sig_transdc_His_kin_Hpt_dom"/>
</dbReference>
<feature type="domain" description="PAC" evidence="16">
    <location>
        <begin position="339"/>
        <end position="389"/>
    </location>
</feature>
<name>A0A918P292_9NEIS</name>
<dbReference type="PRINTS" id="PR00344">
    <property type="entry name" value="BCTRLSENSOR"/>
</dbReference>
<dbReference type="InterPro" id="IPR004358">
    <property type="entry name" value="Sig_transdc_His_kin-like_C"/>
</dbReference>
<dbReference type="InterPro" id="IPR000014">
    <property type="entry name" value="PAS"/>
</dbReference>
<dbReference type="Gene3D" id="3.30.450.20">
    <property type="entry name" value="PAS domain"/>
    <property type="match status" value="4"/>
</dbReference>
<dbReference type="GO" id="GO:0005886">
    <property type="term" value="C:plasma membrane"/>
    <property type="evidence" value="ECO:0007669"/>
    <property type="project" value="UniProtKB-SubCell"/>
</dbReference>
<dbReference type="GO" id="GO:0000155">
    <property type="term" value="F:phosphorelay sensor kinase activity"/>
    <property type="evidence" value="ECO:0007669"/>
    <property type="project" value="InterPro"/>
</dbReference>
<dbReference type="PROSITE" id="PS50109">
    <property type="entry name" value="HIS_KIN"/>
    <property type="match status" value="1"/>
</dbReference>
<feature type="domain" description="HPt" evidence="17">
    <location>
        <begin position="951"/>
        <end position="1049"/>
    </location>
</feature>
<keyword evidence="8" id="KW-0902">Two-component regulatory system</keyword>
<evidence type="ECO:0000259" key="15">
    <source>
        <dbReference type="PROSITE" id="PS50112"/>
    </source>
</evidence>
<evidence type="ECO:0000256" key="5">
    <source>
        <dbReference type="ARBA" id="ARBA00022741"/>
    </source>
</evidence>
<dbReference type="InterPro" id="IPR000700">
    <property type="entry name" value="PAS-assoc_C"/>
</dbReference>
<evidence type="ECO:0000259" key="16">
    <source>
        <dbReference type="PROSITE" id="PS50113"/>
    </source>
</evidence>
<dbReference type="FunFam" id="3.30.565.10:FF:000078">
    <property type="entry name" value="Two-component sensor histidine kinase"/>
    <property type="match status" value="1"/>
</dbReference>
<dbReference type="InterPro" id="IPR013767">
    <property type="entry name" value="PAS_fold"/>
</dbReference>
<keyword evidence="4" id="KW-0808">Transferase</keyword>
<dbReference type="Proteomes" id="UP000645257">
    <property type="component" value="Unassembled WGS sequence"/>
</dbReference>
<dbReference type="InterPro" id="IPR036097">
    <property type="entry name" value="HisK_dim/P_sf"/>
</dbReference>
<dbReference type="SMART" id="SM00448">
    <property type="entry name" value="REC"/>
    <property type="match status" value="1"/>
</dbReference>
<evidence type="ECO:0000259" key="14">
    <source>
        <dbReference type="PROSITE" id="PS50110"/>
    </source>
</evidence>
<evidence type="ECO:0000256" key="4">
    <source>
        <dbReference type="ARBA" id="ARBA00022679"/>
    </source>
</evidence>
<dbReference type="EMBL" id="BMYX01000007">
    <property type="protein sequence ID" value="GGY14001.1"/>
    <property type="molecule type" value="Genomic_DNA"/>
</dbReference>
<dbReference type="Gene3D" id="1.10.287.130">
    <property type="match status" value="1"/>
</dbReference>
<feature type="domain" description="PAC" evidence="16">
    <location>
        <begin position="478"/>
        <end position="529"/>
    </location>
</feature>
<dbReference type="InterPro" id="IPR035965">
    <property type="entry name" value="PAS-like_dom_sf"/>
</dbReference>
<keyword evidence="7" id="KW-0067">ATP-binding</keyword>
<dbReference type="PROSITE" id="PS50112">
    <property type="entry name" value="PAS"/>
    <property type="match status" value="4"/>
</dbReference>
<protein>
    <recommendedName>
        <fullName evidence="10">Sensor protein FixL</fullName>
        <ecNumber evidence="2">2.7.13.3</ecNumber>
    </recommendedName>
</protein>
<dbReference type="Pfam" id="PF00989">
    <property type="entry name" value="PAS"/>
    <property type="match status" value="4"/>
</dbReference>
<dbReference type="InterPro" id="IPR003661">
    <property type="entry name" value="HisK_dim/P_dom"/>
</dbReference>
<dbReference type="InterPro" id="IPR003594">
    <property type="entry name" value="HATPase_dom"/>
</dbReference>
<keyword evidence="3 12" id="KW-0597">Phosphoprotein</keyword>
<reference evidence="18" key="2">
    <citation type="submission" date="2020-09" db="EMBL/GenBank/DDBJ databases">
        <authorList>
            <person name="Sun Q."/>
            <person name="Kim S."/>
        </authorList>
    </citation>
    <scope>NUCLEOTIDE SEQUENCE</scope>
    <source>
        <strain evidence="18">KCTC 32182</strain>
    </source>
</reference>
<dbReference type="EC" id="2.7.13.3" evidence="2"/>
<dbReference type="Pfam" id="PF01627">
    <property type="entry name" value="Hpt"/>
    <property type="match status" value="1"/>
</dbReference>
<gene>
    <name evidence="18" type="ORF">GCM10011289_16680</name>
</gene>
<evidence type="ECO:0000259" key="17">
    <source>
        <dbReference type="PROSITE" id="PS50894"/>
    </source>
</evidence>
<feature type="domain" description="PAS" evidence="15">
    <location>
        <begin position="401"/>
        <end position="471"/>
    </location>
</feature>
<feature type="modified residue" description="Phosphohistidine" evidence="11">
    <location>
        <position position="991"/>
    </location>
</feature>
<dbReference type="Gene3D" id="1.20.120.160">
    <property type="entry name" value="HPT domain"/>
    <property type="match status" value="1"/>
</dbReference>
<feature type="domain" description="Histidine kinase" evidence="13">
    <location>
        <begin position="547"/>
        <end position="766"/>
    </location>
</feature>
<evidence type="ECO:0000313" key="19">
    <source>
        <dbReference type="Proteomes" id="UP000645257"/>
    </source>
</evidence>